<dbReference type="KEGG" id="bsen:DP114_19095"/>
<dbReference type="Proteomes" id="UP000503129">
    <property type="component" value="Chromosome"/>
</dbReference>
<organism evidence="1 2">
    <name type="scientific">Brasilonema sennae CENA114</name>
    <dbReference type="NCBI Taxonomy" id="415709"/>
    <lineage>
        <taxon>Bacteria</taxon>
        <taxon>Bacillati</taxon>
        <taxon>Cyanobacteriota</taxon>
        <taxon>Cyanophyceae</taxon>
        <taxon>Nostocales</taxon>
        <taxon>Scytonemataceae</taxon>
        <taxon>Brasilonema</taxon>
        <taxon>Bromeliae group (in: Brasilonema)</taxon>
    </lineage>
</organism>
<evidence type="ECO:0000313" key="1">
    <source>
        <dbReference type="EMBL" id="QDL09723.1"/>
    </source>
</evidence>
<dbReference type="AlphaFoldDB" id="A0A856MEU8"/>
<proteinExistence type="predicted"/>
<reference evidence="1 2" key="1">
    <citation type="submission" date="2018-06" db="EMBL/GenBank/DDBJ databases">
        <title>Comparative genomics of Brasilonema spp. strains.</title>
        <authorList>
            <person name="Alvarenga D.O."/>
            <person name="Fiore M.F."/>
            <person name="Varani A.M."/>
        </authorList>
    </citation>
    <scope>NUCLEOTIDE SEQUENCE [LARGE SCALE GENOMIC DNA]</scope>
    <source>
        <strain evidence="1 2">CENA114</strain>
    </source>
</reference>
<evidence type="ECO:0000313" key="2">
    <source>
        <dbReference type="Proteomes" id="UP000503129"/>
    </source>
</evidence>
<gene>
    <name evidence="1" type="ORF">DP114_19095</name>
</gene>
<name>A0A856MEU8_9CYAN</name>
<keyword evidence="2" id="KW-1185">Reference proteome</keyword>
<dbReference type="RefSeq" id="WP_169265327.1">
    <property type="nucleotide sequence ID" value="NZ_CAWOXK010000001.1"/>
</dbReference>
<sequence length="63" mass="6938">MIDQSLLKDLEQFQELSEQEAKEVSGGKSSVIDVKYTNVGACPACRSGFDPKVTNQYDGIIKK</sequence>
<protein>
    <submittedName>
        <fullName evidence="1">Uncharacterized protein</fullName>
    </submittedName>
</protein>
<dbReference type="EMBL" id="CP030118">
    <property type="protein sequence ID" value="QDL09723.1"/>
    <property type="molecule type" value="Genomic_DNA"/>
</dbReference>
<accession>A0A856MEU8</accession>